<dbReference type="EMBL" id="JASBWS010000113">
    <property type="protein sequence ID" value="KAJ9096489.1"/>
    <property type="molecule type" value="Genomic_DNA"/>
</dbReference>
<comment type="caution">
    <text evidence="1">The sequence shown here is derived from an EMBL/GenBank/DDBJ whole genome shotgun (WGS) entry which is preliminary data.</text>
</comment>
<sequence length="369" mass="41061">MLSRWNTRLESLGLYIWNYFYNMTTKLSALPNIERLSPRVIRVLGQNPGQMTLQGTNCYVVHAPNVRPNDPLASRTCLIDTGAAWLTSSSFLPLLRESLAPFVQRTIGDETPDTITTITDIVLTHRHADHIGGLKPILEVFSKSGLPQPRVHKYPHPVEMQADGSEVDWDEILISDIWPNATRSSTDINWLKHDDRILLQEADSERDGSTLRIISTPGHTPDSISLLLEETGELFTADTVLGQGTSVFADLAEYMASLQKLLDFKPSSIYPGHGPHIDNQALAMGKIEEYIKHRLEREKQIVQTLEQLTSGTTSNQPGITARQIVEVLYAGLGMGVYIAAEKPVIAHLRKLEKDGRVATDASGKWKLLP</sequence>
<evidence type="ECO:0000313" key="2">
    <source>
        <dbReference type="Proteomes" id="UP001230649"/>
    </source>
</evidence>
<accession>A0ACC2VAV4</accession>
<dbReference type="Proteomes" id="UP001230649">
    <property type="component" value="Unassembled WGS sequence"/>
</dbReference>
<evidence type="ECO:0000313" key="1">
    <source>
        <dbReference type="EMBL" id="KAJ9096489.1"/>
    </source>
</evidence>
<gene>
    <name evidence="1" type="ORF">QFC20_006432</name>
</gene>
<proteinExistence type="predicted"/>
<name>A0ACC2VAV4_9TREE</name>
<keyword evidence="2" id="KW-1185">Reference proteome</keyword>
<reference evidence="1" key="1">
    <citation type="submission" date="2023-04" db="EMBL/GenBank/DDBJ databases">
        <title>Draft Genome sequencing of Naganishia species isolated from polar environments using Oxford Nanopore Technology.</title>
        <authorList>
            <person name="Leo P."/>
            <person name="Venkateswaran K."/>
        </authorList>
    </citation>
    <scope>NUCLEOTIDE SEQUENCE</scope>
    <source>
        <strain evidence="1">MNA-CCFEE 5262</strain>
    </source>
</reference>
<organism evidence="1 2">
    <name type="scientific">Naganishia adeliensis</name>
    <dbReference type="NCBI Taxonomy" id="92952"/>
    <lineage>
        <taxon>Eukaryota</taxon>
        <taxon>Fungi</taxon>
        <taxon>Dikarya</taxon>
        <taxon>Basidiomycota</taxon>
        <taxon>Agaricomycotina</taxon>
        <taxon>Tremellomycetes</taxon>
        <taxon>Filobasidiales</taxon>
        <taxon>Filobasidiaceae</taxon>
        <taxon>Naganishia</taxon>
    </lineage>
</organism>
<protein>
    <submittedName>
        <fullName evidence="1">Uncharacterized protein</fullName>
    </submittedName>
</protein>